<evidence type="ECO:0000313" key="2">
    <source>
        <dbReference type="Proteomes" id="UP001152607"/>
    </source>
</evidence>
<comment type="caution">
    <text evidence="1">The sequence shown here is derived from an EMBL/GenBank/DDBJ whole genome shotgun (WGS) entry which is preliminary data.</text>
</comment>
<name>A0A9W4XQZ7_9PLEO</name>
<reference evidence="1" key="1">
    <citation type="submission" date="2023-01" db="EMBL/GenBank/DDBJ databases">
        <authorList>
            <person name="Van Ghelder C."/>
            <person name="Rancurel C."/>
        </authorList>
    </citation>
    <scope>NUCLEOTIDE SEQUENCE</scope>
    <source>
        <strain evidence="1">CNCM I-4278</strain>
    </source>
</reference>
<dbReference type="Proteomes" id="UP001152607">
    <property type="component" value="Unassembled WGS sequence"/>
</dbReference>
<organism evidence="1 2">
    <name type="scientific">Periconia digitata</name>
    <dbReference type="NCBI Taxonomy" id="1303443"/>
    <lineage>
        <taxon>Eukaryota</taxon>
        <taxon>Fungi</taxon>
        <taxon>Dikarya</taxon>
        <taxon>Ascomycota</taxon>
        <taxon>Pezizomycotina</taxon>
        <taxon>Dothideomycetes</taxon>
        <taxon>Pleosporomycetidae</taxon>
        <taxon>Pleosporales</taxon>
        <taxon>Massarineae</taxon>
        <taxon>Periconiaceae</taxon>
        <taxon>Periconia</taxon>
    </lineage>
</organism>
<sequence>MSVAKFFMRTSDDRPRFGTTTFGVLPMSSEFSACKISMTRARIGSFYTSRIWNESQGEMCDQGAW</sequence>
<dbReference type="EMBL" id="CAOQHR010000002">
    <property type="protein sequence ID" value="CAI6293097.1"/>
    <property type="molecule type" value="Genomic_DNA"/>
</dbReference>
<gene>
    <name evidence="1" type="ORF">PDIGIT_LOCUS2535</name>
</gene>
<protein>
    <submittedName>
        <fullName evidence="1">Uncharacterized protein</fullName>
    </submittedName>
</protein>
<evidence type="ECO:0000313" key="1">
    <source>
        <dbReference type="EMBL" id="CAI6293097.1"/>
    </source>
</evidence>
<proteinExistence type="predicted"/>
<dbReference type="AlphaFoldDB" id="A0A9W4XQZ7"/>
<keyword evidence="2" id="KW-1185">Reference proteome</keyword>
<accession>A0A9W4XQZ7</accession>